<evidence type="ECO:0000256" key="7">
    <source>
        <dbReference type="ARBA" id="ARBA00022555"/>
    </source>
</evidence>
<keyword evidence="6" id="KW-0963">Cytoplasm</keyword>
<evidence type="ECO:0000313" key="17">
    <source>
        <dbReference type="EMBL" id="VAX35498.1"/>
    </source>
</evidence>
<keyword evidence="13 17" id="KW-0030">Aminoacyl-tRNA synthetase</keyword>
<sequence length="106" mass="11574">MVTIEDFKKIELIVAQIKEAKKHPNADRLYVLKVDTGKEERQLVAGIRSGYSIEELVGKRVVIIANLEPATIRGEESQGMVLAASDENGISVLTPDKDVALGSSIR</sequence>
<accession>A0A3B1DHN3</accession>
<evidence type="ECO:0000256" key="2">
    <source>
        <dbReference type="ARBA" id="ARBA00004496"/>
    </source>
</evidence>
<evidence type="ECO:0000256" key="11">
    <source>
        <dbReference type="ARBA" id="ARBA00022884"/>
    </source>
</evidence>
<name>A0A3B1DHN3_9ZZZZ</name>
<evidence type="ECO:0000256" key="14">
    <source>
        <dbReference type="ARBA" id="ARBA00030904"/>
    </source>
</evidence>
<dbReference type="GO" id="GO:0006431">
    <property type="term" value="P:methionyl-tRNA aminoacylation"/>
    <property type="evidence" value="ECO:0007669"/>
    <property type="project" value="InterPro"/>
</dbReference>
<gene>
    <name evidence="17" type="ORF">MNBD_UNCLBAC01-1457</name>
</gene>
<organism evidence="17">
    <name type="scientific">hydrothermal vent metagenome</name>
    <dbReference type="NCBI Taxonomy" id="652676"/>
    <lineage>
        <taxon>unclassified sequences</taxon>
        <taxon>metagenomes</taxon>
        <taxon>ecological metagenomes</taxon>
    </lineage>
</organism>
<dbReference type="InterPro" id="IPR051270">
    <property type="entry name" value="Tyrosine-tRNA_ligase_regulator"/>
</dbReference>
<evidence type="ECO:0000256" key="9">
    <source>
        <dbReference type="ARBA" id="ARBA00022741"/>
    </source>
</evidence>
<proteinExistence type="predicted"/>
<dbReference type="EC" id="6.1.1.10" evidence="4"/>
<keyword evidence="10" id="KW-0067">ATP-binding</keyword>
<keyword evidence="9" id="KW-0547">Nucleotide-binding</keyword>
<dbReference type="FunFam" id="2.40.50.140:FF:000042">
    <property type="entry name" value="Methionine--tRNA ligase"/>
    <property type="match status" value="1"/>
</dbReference>
<keyword evidence="11" id="KW-0694">RNA-binding</keyword>
<dbReference type="PROSITE" id="PS50886">
    <property type="entry name" value="TRBD"/>
    <property type="match status" value="1"/>
</dbReference>
<evidence type="ECO:0000256" key="8">
    <source>
        <dbReference type="ARBA" id="ARBA00022598"/>
    </source>
</evidence>
<comment type="subunit">
    <text evidence="3">Homodimer.</text>
</comment>
<evidence type="ECO:0000256" key="3">
    <source>
        <dbReference type="ARBA" id="ARBA00011738"/>
    </source>
</evidence>
<dbReference type="AlphaFoldDB" id="A0A3B1DHN3"/>
<dbReference type="PANTHER" id="PTHR11586">
    <property type="entry name" value="TRNA-AMINOACYLATION COFACTOR ARC1 FAMILY MEMBER"/>
    <property type="match status" value="1"/>
</dbReference>
<keyword evidence="12" id="KW-0648">Protein biosynthesis</keyword>
<dbReference type="GO" id="GO:0005524">
    <property type="term" value="F:ATP binding"/>
    <property type="evidence" value="ECO:0007669"/>
    <property type="project" value="UniProtKB-KW"/>
</dbReference>
<evidence type="ECO:0000259" key="16">
    <source>
        <dbReference type="PROSITE" id="PS50886"/>
    </source>
</evidence>
<comment type="catalytic activity">
    <reaction evidence="15">
        <text>tRNA(Met) + L-methionine + ATP = L-methionyl-tRNA(Met) + AMP + diphosphate</text>
        <dbReference type="Rhea" id="RHEA:13481"/>
        <dbReference type="Rhea" id="RHEA-COMP:9667"/>
        <dbReference type="Rhea" id="RHEA-COMP:9698"/>
        <dbReference type="ChEBI" id="CHEBI:30616"/>
        <dbReference type="ChEBI" id="CHEBI:33019"/>
        <dbReference type="ChEBI" id="CHEBI:57844"/>
        <dbReference type="ChEBI" id="CHEBI:78442"/>
        <dbReference type="ChEBI" id="CHEBI:78530"/>
        <dbReference type="ChEBI" id="CHEBI:456215"/>
        <dbReference type="EC" id="6.1.1.10"/>
    </reaction>
</comment>
<dbReference type="GO" id="GO:0004825">
    <property type="term" value="F:methionine-tRNA ligase activity"/>
    <property type="evidence" value="ECO:0007669"/>
    <property type="project" value="UniProtKB-EC"/>
</dbReference>
<evidence type="ECO:0000256" key="1">
    <source>
        <dbReference type="ARBA" id="ARBA00003314"/>
    </source>
</evidence>
<dbReference type="GO" id="GO:0005737">
    <property type="term" value="C:cytoplasm"/>
    <property type="evidence" value="ECO:0007669"/>
    <property type="project" value="UniProtKB-SubCell"/>
</dbReference>
<evidence type="ECO:0000256" key="15">
    <source>
        <dbReference type="ARBA" id="ARBA00047364"/>
    </source>
</evidence>
<reference evidence="17" key="1">
    <citation type="submission" date="2018-06" db="EMBL/GenBank/DDBJ databases">
        <authorList>
            <person name="Zhirakovskaya E."/>
        </authorList>
    </citation>
    <scope>NUCLEOTIDE SEQUENCE</scope>
</reference>
<evidence type="ECO:0000256" key="12">
    <source>
        <dbReference type="ARBA" id="ARBA00022917"/>
    </source>
</evidence>
<evidence type="ECO:0000256" key="5">
    <source>
        <dbReference type="ARBA" id="ARBA00018753"/>
    </source>
</evidence>
<comment type="function">
    <text evidence="1">Is required not only for elongation of protein synthesis but also for the initiation of all mRNA translation through initiator tRNA(fMet) aminoacylation.</text>
</comment>
<evidence type="ECO:0000256" key="4">
    <source>
        <dbReference type="ARBA" id="ARBA00012838"/>
    </source>
</evidence>
<evidence type="ECO:0000256" key="6">
    <source>
        <dbReference type="ARBA" id="ARBA00022490"/>
    </source>
</evidence>
<evidence type="ECO:0000256" key="10">
    <source>
        <dbReference type="ARBA" id="ARBA00022840"/>
    </source>
</evidence>
<dbReference type="InterPro" id="IPR002547">
    <property type="entry name" value="tRNA-bd_dom"/>
</dbReference>
<dbReference type="InterPro" id="IPR004495">
    <property type="entry name" value="Met-tRNA-synth_bsu_C"/>
</dbReference>
<feature type="domain" description="TRNA-binding" evidence="16">
    <location>
        <begin position="6"/>
        <end position="106"/>
    </location>
</feature>
<comment type="subcellular location">
    <subcellularLocation>
        <location evidence="2">Cytoplasm</location>
    </subcellularLocation>
</comment>
<dbReference type="Gene3D" id="2.40.50.140">
    <property type="entry name" value="Nucleic acid-binding proteins"/>
    <property type="match status" value="1"/>
</dbReference>
<dbReference type="Pfam" id="PF01588">
    <property type="entry name" value="tRNA_bind"/>
    <property type="match status" value="1"/>
</dbReference>
<dbReference type="SUPFAM" id="SSF50249">
    <property type="entry name" value="Nucleic acid-binding proteins"/>
    <property type="match status" value="1"/>
</dbReference>
<dbReference type="NCBIfam" id="TIGR00399">
    <property type="entry name" value="metG_C_term"/>
    <property type="match status" value="1"/>
</dbReference>
<evidence type="ECO:0000256" key="13">
    <source>
        <dbReference type="ARBA" id="ARBA00023146"/>
    </source>
</evidence>
<dbReference type="PANTHER" id="PTHR11586:SF37">
    <property type="entry name" value="TRNA-BINDING DOMAIN-CONTAINING PROTEIN"/>
    <property type="match status" value="1"/>
</dbReference>
<dbReference type="InterPro" id="IPR012340">
    <property type="entry name" value="NA-bd_OB-fold"/>
</dbReference>
<keyword evidence="7" id="KW-0820">tRNA-binding</keyword>
<dbReference type="GO" id="GO:0000049">
    <property type="term" value="F:tRNA binding"/>
    <property type="evidence" value="ECO:0007669"/>
    <property type="project" value="UniProtKB-KW"/>
</dbReference>
<protein>
    <recommendedName>
        <fullName evidence="5">Methionine--tRNA ligase</fullName>
        <ecNumber evidence="4">6.1.1.10</ecNumber>
    </recommendedName>
    <alternativeName>
        <fullName evidence="14">Methionyl-tRNA synthetase</fullName>
    </alternativeName>
</protein>
<dbReference type="EMBL" id="UOGJ01000059">
    <property type="protein sequence ID" value="VAX35498.1"/>
    <property type="molecule type" value="Genomic_DNA"/>
</dbReference>
<dbReference type="CDD" id="cd02800">
    <property type="entry name" value="tRNA_bind_EcMetRS_like"/>
    <property type="match status" value="1"/>
</dbReference>
<keyword evidence="8 17" id="KW-0436">Ligase</keyword>